<feature type="region of interest" description="Disordered" evidence="1">
    <location>
        <begin position="62"/>
        <end position="90"/>
    </location>
</feature>
<sequence length="90" mass="10162">MSTNKLVDQRKLRCQVLESVSILAYPKQRGTGEPMVGWRRNLNSGRLRIQPLELSLMLAQSTQNLGNSRSTDSEVSSQFSPRFEHSGIEN</sequence>
<name>A0A5C6ATZ3_9BACT</name>
<gene>
    <name evidence="2" type="ORF">Pla52n_40350</name>
</gene>
<proteinExistence type="predicted"/>
<reference evidence="2 3" key="1">
    <citation type="submission" date="2019-02" db="EMBL/GenBank/DDBJ databases">
        <title>Deep-cultivation of Planctomycetes and their phenomic and genomic characterization uncovers novel biology.</title>
        <authorList>
            <person name="Wiegand S."/>
            <person name="Jogler M."/>
            <person name="Boedeker C."/>
            <person name="Pinto D."/>
            <person name="Vollmers J."/>
            <person name="Rivas-Marin E."/>
            <person name="Kohn T."/>
            <person name="Peeters S.H."/>
            <person name="Heuer A."/>
            <person name="Rast P."/>
            <person name="Oberbeckmann S."/>
            <person name="Bunk B."/>
            <person name="Jeske O."/>
            <person name="Meyerdierks A."/>
            <person name="Storesund J.E."/>
            <person name="Kallscheuer N."/>
            <person name="Luecker S."/>
            <person name="Lage O.M."/>
            <person name="Pohl T."/>
            <person name="Merkel B.J."/>
            <person name="Hornburger P."/>
            <person name="Mueller R.-W."/>
            <person name="Bruemmer F."/>
            <person name="Labrenz M."/>
            <person name="Spormann A.M."/>
            <person name="Op Den Camp H."/>
            <person name="Overmann J."/>
            <person name="Amann R."/>
            <person name="Jetten M.S.M."/>
            <person name="Mascher T."/>
            <person name="Medema M.H."/>
            <person name="Devos D.P."/>
            <person name="Kaster A.-K."/>
            <person name="Ovreas L."/>
            <person name="Rohde M."/>
            <person name="Galperin M.Y."/>
            <person name="Jogler C."/>
        </authorList>
    </citation>
    <scope>NUCLEOTIDE SEQUENCE [LARGE SCALE GENOMIC DNA]</scope>
    <source>
        <strain evidence="2 3">Pla52n</strain>
    </source>
</reference>
<comment type="caution">
    <text evidence="2">The sequence shown here is derived from an EMBL/GenBank/DDBJ whole genome shotgun (WGS) entry which is preliminary data.</text>
</comment>
<evidence type="ECO:0000256" key="1">
    <source>
        <dbReference type="SAM" id="MobiDB-lite"/>
    </source>
</evidence>
<evidence type="ECO:0000313" key="3">
    <source>
        <dbReference type="Proteomes" id="UP000320176"/>
    </source>
</evidence>
<organism evidence="2 3">
    <name type="scientific">Stieleria varia</name>
    <dbReference type="NCBI Taxonomy" id="2528005"/>
    <lineage>
        <taxon>Bacteria</taxon>
        <taxon>Pseudomonadati</taxon>
        <taxon>Planctomycetota</taxon>
        <taxon>Planctomycetia</taxon>
        <taxon>Pirellulales</taxon>
        <taxon>Pirellulaceae</taxon>
        <taxon>Stieleria</taxon>
    </lineage>
</organism>
<evidence type="ECO:0000313" key="2">
    <source>
        <dbReference type="EMBL" id="TWU02947.1"/>
    </source>
</evidence>
<dbReference type="Proteomes" id="UP000320176">
    <property type="component" value="Unassembled WGS sequence"/>
</dbReference>
<protein>
    <submittedName>
        <fullName evidence="2">Uncharacterized protein</fullName>
    </submittedName>
</protein>
<dbReference type="EMBL" id="SJPN01000004">
    <property type="protein sequence ID" value="TWU02947.1"/>
    <property type="molecule type" value="Genomic_DNA"/>
</dbReference>
<feature type="compositionally biased region" description="Polar residues" evidence="1">
    <location>
        <begin position="62"/>
        <end position="80"/>
    </location>
</feature>
<keyword evidence="3" id="KW-1185">Reference proteome</keyword>
<dbReference type="AlphaFoldDB" id="A0A5C6ATZ3"/>
<accession>A0A5C6ATZ3</accession>